<dbReference type="AlphaFoldDB" id="S5ZWI1"/>
<reference evidence="2 3" key="1">
    <citation type="journal article" date="2013" name="PLoS ONE">
        <title>Genome-Wide Relatedness of Treponema pedis, from Gingiva and Necrotic Skin Lesions of Pigs, with the Human Oral Pathogen Treponema denticola.</title>
        <authorList>
            <person name="Svartstrom O."/>
            <person name="Mushtaq M."/>
            <person name="Pringle M."/>
            <person name="Segerman B."/>
        </authorList>
    </citation>
    <scope>NUCLEOTIDE SEQUENCE [LARGE SCALE GENOMIC DNA]</scope>
    <source>
        <strain evidence="2">T A4</strain>
    </source>
</reference>
<organism evidence="2 3">
    <name type="scientific">Treponema pedis str. T A4</name>
    <dbReference type="NCBI Taxonomy" id="1291379"/>
    <lineage>
        <taxon>Bacteria</taxon>
        <taxon>Pseudomonadati</taxon>
        <taxon>Spirochaetota</taxon>
        <taxon>Spirochaetia</taxon>
        <taxon>Spirochaetales</taxon>
        <taxon>Treponemataceae</taxon>
        <taxon>Treponema</taxon>
    </lineage>
</organism>
<feature type="region of interest" description="Disordered" evidence="1">
    <location>
        <begin position="1"/>
        <end position="38"/>
    </location>
</feature>
<protein>
    <submittedName>
        <fullName evidence="2">Uncharacterized protein</fullName>
    </submittedName>
</protein>
<feature type="compositionally biased region" description="Basic and acidic residues" evidence="1">
    <location>
        <begin position="18"/>
        <end position="30"/>
    </location>
</feature>
<evidence type="ECO:0000256" key="1">
    <source>
        <dbReference type="SAM" id="MobiDB-lite"/>
    </source>
</evidence>
<sequence length="38" mass="4411">MQCANHTKNGINFQQRLNIRESIKTEDKNTIKNPPKSI</sequence>
<evidence type="ECO:0000313" key="2">
    <source>
        <dbReference type="EMBL" id="AGT44745.1"/>
    </source>
</evidence>
<dbReference type="Proteomes" id="UP000015620">
    <property type="component" value="Chromosome"/>
</dbReference>
<dbReference type="STRING" id="1291379.TPE_2271"/>
<dbReference type="PATRIC" id="fig|1291379.3.peg.2243"/>
<name>S5ZWI1_9SPIR</name>
<feature type="compositionally biased region" description="Polar residues" evidence="1">
    <location>
        <begin position="1"/>
        <end position="17"/>
    </location>
</feature>
<dbReference type="HOGENOM" id="CLU_3334283_0_0_12"/>
<dbReference type="KEGG" id="tped:TPE_2271"/>
<dbReference type="EMBL" id="CP004120">
    <property type="protein sequence ID" value="AGT44745.1"/>
    <property type="molecule type" value="Genomic_DNA"/>
</dbReference>
<accession>S5ZWI1</accession>
<proteinExistence type="predicted"/>
<keyword evidence="3" id="KW-1185">Reference proteome</keyword>
<evidence type="ECO:0000313" key="3">
    <source>
        <dbReference type="Proteomes" id="UP000015620"/>
    </source>
</evidence>
<gene>
    <name evidence="2" type="ORF">TPE_2271</name>
</gene>